<evidence type="ECO:0000256" key="5">
    <source>
        <dbReference type="ARBA" id="ARBA00023136"/>
    </source>
</evidence>
<evidence type="ECO:0000256" key="8">
    <source>
        <dbReference type="SAM" id="SignalP"/>
    </source>
</evidence>
<sequence>MRRTSRSRPRQLLLAWMLAAAIEQLHRAAAATDPQAEELKAAINAEYTFRPTNWDSAILNDTLSNLKLESILWSAKPRRFDFTVFTQLTVNRLPTLFNMCTTFTGPLSAAVYVPLVQVGAEKAGRGRRELLLSGSGQQQLQQSEGSSGQPRVLSGSGGYLPLVQPQAESKSGRRQMEQGVGQAGSEQGLQQQGERLGAAGQLGVRLVGRELRVGDIGLGAAVEEEGRGGGSGGGGGGGGGSGSGGGTGSGRGGRSLLSAANAALLADAVARVEALHSRTESLPSGCQLDLMLFSEVFDSPQAALLYPVNYLRNYARMQVRTRLLAMIDVDMYMSASLSREMEQPGSIPRYEALCEQRRATVLPAFEPTKPGAVGRDMATNLTKMSKPQLAAVHGRNKAAIQFKLRVFPRGHTPTNYTRWFAETQPYQVTYKRFYEPWFITCNEIMPWYDVDFRGYGMNKIVLIAALNYYNYSFWIHPDAWLVHNPHADTEVRKLVAREASDVNKLNVKLPANALYRKLTVLFGKAKRGMMRGTYDPRVDPRMLAVYDKVSWLRPAPKLVGSPTPESVFT</sequence>
<feature type="compositionally biased region" description="Low complexity" evidence="7">
    <location>
        <begin position="133"/>
        <end position="149"/>
    </location>
</feature>
<feature type="chain" id="PRO_5041898806" evidence="8">
    <location>
        <begin position="31"/>
        <end position="569"/>
    </location>
</feature>
<feature type="signal peptide" evidence="8">
    <location>
        <begin position="1"/>
        <end position="30"/>
    </location>
</feature>
<keyword evidence="2" id="KW-0812">Transmembrane</keyword>
<dbReference type="PANTHER" id="PTHR12270:SF52">
    <property type="entry name" value="GLYCOSYLTRANSFERASE-LIKE PROTEIN GNT13-RELATED"/>
    <property type="match status" value="1"/>
</dbReference>
<dbReference type="EMBL" id="BMAR01000047">
    <property type="protein sequence ID" value="GFR51211.1"/>
    <property type="molecule type" value="Genomic_DNA"/>
</dbReference>
<keyword evidence="10" id="KW-1185">Reference proteome</keyword>
<dbReference type="Proteomes" id="UP001054857">
    <property type="component" value="Unassembled WGS sequence"/>
</dbReference>
<protein>
    <submittedName>
        <fullName evidence="9">Uncharacterized protein</fullName>
    </submittedName>
</protein>
<dbReference type="AlphaFoldDB" id="A0AAD3E4D3"/>
<keyword evidence="8" id="KW-0732">Signal</keyword>
<dbReference type="InterPro" id="IPR051292">
    <property type="entry name" value="Xyl/GlcA_transferase"/>
</dbReference>
<reference evidence="9 10" key="1">
    <citation type="journal article" date="2021" name="Sci. Rep.">
        <title>Genome sequencing of the multicellular alga Astrephomene provides insights into convergent evolution of germ-soma differentiation.</title>
        <authorList>
            <person name="Yamashita S."/>
            <person name="Yamamoto K."/>
            <person name="Matsuzaki R."/>
            <person name="Suzuki S."/>
            <person name="Yamaguchi H."/>
            <person name="Hirooka S."/>
            <person name="Minakuchi Y."/>
            <person name="Miyagishima S."/>
            <person name="Kawachi M."/>
            <person name="Toyoda A."/>
            <person name="Nozaki H."/>
        </authorList>
    </citation>
    <scope>NUCLEOTIDE SEQUENCE [LARGE SCALE GENOMIC DNA]</scope>
    <source>
        <strain evidence="9 10">NIES-4017</strain>
    </source>
</reference>
<feature type="compositionally biased region" description="Gly residues" evidence="7">
    <location>
        <begin position="228"/>
        <end position="253"/>
    </location>
</feature>
<dbReference type="GO" id="GO:0015020">
    <property type="term" value="F:glucuronosyltransferase activity"/>
    <property type="evidence" value="ECO:0007669"/>
    <property type="project" value="TreeGrafter"/>
</dbReference>
<proteinExistence type="predicted"/>
<accession>A0AAD3E4D3</accession>
<dbReference type="GO" id="GO:0042285">
    <property type="term" value="F:xylosyltransferase activity"/>
    <property type="evidence" value="ECO:0007669"/>
    <property type="project" value="TreeGrafter"/>
</dbReference>
<evidence type="ECO:0000256" key="4">
    <source>
        <dbReference type="ARBA" id="ARBA00022989"/>
    </source>
</evidence>
<keyword evidence="6" id="KW-0325">Glycoprotein</keyword>
<dbReference type="PANTHER" id="PTHR12270">
    <property type="entry name" value="GLYCOSYLTRANSFERASE-RELATED"/>
    <property type="match status" value="1"/>
</dbReference>
<evidence type="ECO:0000256" key="3">
    <source>
        <dbReference type="ARBA" id="ARBA00022968"/>
    </source>
</evidence>
<evidence type="ECO:0000256" key="6">
    <source>
        <dbReference type="ARBA" id="ARBA00023180"/>
    </source>
</evidence>
<dbReference type="Pfam" id="PF13896">
    <property type="entry name" value="Glyco_transf_49"/>
    <property type="match status" value="1"/>
</dbReference>
<feature type="region of interest" description="Disordered" evidence="7">
    <location>
        <begin position="223"/>
        <end position="253"/>
    </location>
</feature>
<evidence type="ECO:0000256" key="2">
    <source>
        <dbReference type="ARBA" id="ARBA00022692"/>
    </source>
</evidence>
<comment type="caution">
    <text evidence="9">The sequence shown here is derived from an EMBL/GenBank/DDBJ whole genome shotgun (WGS) entry which is preliminary data.</text>
</comment>
<comment type="subcellular location">
    <subcellularLocation>
        <location evidence="1">Membrane</location>
        <topology evidence="1">Single-pass type II membrane protein</topology>
    </subcellularLocation>
</comment>
<evidence type="ECO:0000256" key="7">
    <source>
        <dbReference type="SAM" id="MobiDB-lite"/>
    </source>
</evidence>
<feature type="region of interest" description="Disordered" evidence="7">
    <location>
        <begin position="133"/>
        <end position="191"/>
    </location>
</feature>
<keyword evidence="4" id="KW-1133">Transmembrane helix</keyword>
<organism evidence="9 10">
    <name type="scientific">Astrephomene gubernaculifera</name>
    <dbReference type="NCBI Taxonomy" id="47775"/>
    <lineage>
        <taxon>Eukaryota</taxon>
        <taxon>Viridiplantae</taxon>
        <taxon>Chlorophyta</taxon>
        <taxon>core chlorophytes</taxon>
        <taxon>Chlorophyceae</taxon>
        <taxon>CS clade</taxon>
        <taxon>Chlamydomonadales</taxon>
        <taxon>Astrephomenaceae</taxon>
        <taxon>Astrephomene</taxon>
    </lineage>
</organism>
<evidence type="ECO:0000313" key="10">
    <source>
        <dbReference type="Proteomes" id="UP001054857"/>
    </source>
</evidence>
<dbReference type="GO" id="GO:0016020">
    <property type="term" value="C:membrane"/>
    <property type="evidence" value="ECO:0007669"/>
    <property type="project" value="UniProtKB-SubCell"/>
</dbReference>
<gene>
    <name evidence="9" type="ORF">Agub_g13537</name>
</gene>
<keyword evidence="5" id="KW-0472">Membrane</keyword>
<evidence type="ECO:0000256" key="1">
    <source>
        <dbReference type="ARBA" id="ARBA00004606"/>
    </source>
</evidence>
<keyword evidence="3" id="KW-0735">Signal-anchor</keyword>
<dbReference type="GO" id="GO:0035269">
    <property type="term" value="P:protein O-linked glycosylation via mannose"/>
    <property type="evidence" value="ECO:0007669"/>
    <property type="project" value="TreeGrafter"/>
</dbReference>
<evidence type="ECO:0000313" key="9">
    <source>
        <dbReference type="EMBL" id="GFR51211.1"/>
    </source>
</evidence>
<name>A0AAD3E4D3_9CHLO</name>